<feature type="compositionally biased region" description="Basic residues" evidence="1">
    <location>
        <begin position="1282"/>
        <end position="1294"/>
    </location>
</feature>
<accession>A0A6L2NCN3</accession>
<organism evidence="4">
    <name type="scientific">Tanacetum cinerariifolium</name>
    <name type="common">Dalmatian daisy</name>
    <name type="synonym">Chrysanthemum cinerariifolium</name>
    <dbReference type="NCBI Taxonomy" id="118510"/>
    <lineage>
        <taxon>Eukaryota</taxon>
        <taxon>Viridiplantae</taxon>
        <taxon>Streptophyta</taxon>
        <taxon>Embryophyta</taxon>
        <taxon>Tracheophyta</taxon>
        <taxon>Spermatophyta</taxon>
        <taxon>Magnoliopsida</taxon>
        <taxon>eudicotyledons</taxon>
        <taxon>Gunneridae</taxon>
        <taxon>Pentapetalae</taxon>
        <taxon>asterids</taxon>
        <taxon>campanulids</taxon>
        <taxon>Asterales</taxon>
        <taxon>Asteraceae</taxon>
        <taxon>Asteroideae</taxon>
        <taxon>Anthemideae</taxon>
        <taxon>Anthemidinae</taxon>
        <taxon>Tanacetum</taxon>
    </lineage>
</organism>
<dbReference type="Pfam" id="PF14577">
    <property type="entry name" value="SEO_C"/>
    <property type="match status" value="3"/>
</dbReference>
<comment type="caution">
    <text evidence="4">The sequence shown here is derived from an EMBL/GenBank/DDBJ whole genome shotgun (WGS) entry which is preliminary data.</text>
</comment>
<evidence type="ECO:0000256" key="1">
    <source>
        <dbReference type="SAM" id="MobiDB-lite"/>
    </source>
</evidence>
<proteinExistence type="predicted"/>
<feature type="compositionally biased region" description="Polar residues" evidence="1">
    <location>
        <begin position="1522"/>
        <end position="1535"/>
    </location>
</feature>
<feature type="domain" description="Sieve element occlusion N-terminal" evidence="2">
    <location>
        <begin position="884"/>
        <end position="1000"/>
    </location>
</feature>
<dbReference type="SUPFAM" id="SSF56672">
    <property type="entry name" value="DNA/RNA polymerases"/>
    <property type="match status" value="1"/>
</dbReference>
<dbReference type="InterPro" id="IPR027944">
    <property type="entry name" value="SEO_C"/>
</dbReference>
<evidence type="ECO:0000313" key="4">
    <source>
        <dbReference type="EMBL" id="GEU83257.1"/>
    </source>
</evidence>
<feature type="domain" description="Sieve element occlusion N-terminal" evidence="2">
    <location>
        <begin position="24"/>
        <end position="317"/>
    </location>
</feature>
<feature type="compositionally biased region" description="Basic and acidic residues" evidence="1">
    <location>
        <begin position="1301"/>
        <end position="1317"/>
    </location>
</feature>
<protein>
    <submittedName>
        <fullName evidence="4">Protein sieve element occlusion B-like</fullName>
    </submittedName>
</protein>
<feature type="domain" description="Sieve element occlusion C-terminal" evidence="3">
    <location>
        <begin position="1141"/>
        <end position="1199"/>
    </location>
</feature>
<evidence type="ECO:0000259" key="2">
    <source>
        <dbReference type="Pfam" id="PF14576"/>
    </source>
</evidence>
<dbReference type="PANTHER" id="PTHR33232">
    <property type="entry name" value="PROTEIN SIEVE ELEMENT OCCLUSION B-LIKE"/>
    <property type="match status" value="1"/>
</dbReference>
<feature type="domain" description="Sieve element occlusion C-terminal" evidence="3">
    <location>
        <begin position="480"/>
        <end position="693"/>
    </location>
</feature>
<feature type="region of interest" description="Disordered" evidence="1">
    <location>
        <begin position="1427"/>
        <end position="1461"/>
    </location>
</feature>
<dbReference type="EMBL" id="BKCJ010008646">
    <property type="protein sequence ID" value="GEU83257.1"/>
    <property type="molecule type" value="Genomic_DNA"/>
</dbReference>
<feature type="domain" description="Sieve element occlusion N-terminal" evidence="2">
    <location>
        <begin position="737"/>
        <end position="883"/>
    </location>
</feature>
<feature type="domain" description="Sieve element occlusion C-terminal" evidence="3">
    <location>
        <begin position="1104"/>
        <end position="1140"/>
    </location>
</feature>
<feature type="region of interest" description="Disordered" evidence="1">
    <location>
        <begin position="1270"/>
        <end position="1317"/>
    </location>
</feature>
<evidence type="ECO:0000259" key="3">
    <source>
        <dbReference type="Pfam" id="PF14577"/>
    </source>
</evidence>
<sequence>MQHQQHHPQQQQLVKKERRMFTSSDDSAMMKQVVATHSPDGRDMDLEPILHVIEETLRHAIPATLKGVIDGTHNGHANALAGEEKAAFSGFDDVDGIPDGLAHVIHKISCEFSCKCSGGADAHASTIAILNMLSGYTWEAKVVISLGAFSVNIGEFWLVAQLFATNPLAKSVALLKQLPNIMEHYKSLEPRFDAVNVLIKAMLEVTKCIIAFKNLPYQYLQDDTPPKSTALTHIPTAAYWCIKSMVACTTQLTSFLGMNYEYVTATSEAWELSSLAHKVQNIHEHLKGLLLLCYQNIEEKQHDEYFLMLVRIFDVAHIDNLKIIKALFCAKDDIHPLLDGSSKTRVNVDVLRKKTLLLLISDLDITHEEVLVLTQIYRESRIQQDLQYEVVWVPVVDHLMTWNDSHQHKLEQLQSMMTWHMLQHPTLLEPAVIKYIKQVWHFEKKPILVVLDPQGRVTSPNALHMVWIWRNIAYPFTSIKEDALWKEESWRLELLVDSIDRYILRWIAEEKYICLYGGDDLNWIRSFTKLAADIAQRAEIQLEMVYVGKSGTKERIRKTSATISEEKLSHTWPDPTSVWYYWTRLESMLYSKMQHGKSYENDPIMKEVMTMMSFDGSDQGWALICKGSSEMARANADLALMSLKEYENWELEAQQIGFVPALRAYLAKLHTPQHCNRLILPGISGGIPEVVKTTPNIPPLSLAFQLCTKTVQQHRKMQHQPQQQQLVKKEQTMFTSSDDSAMMKQIVATHSPDGRDMDLEPILHVIEETLHLATPKSIEDVINGTYNGHINALAGEEKAVLADFDDVNGIPDGLVRVIHKISCEFSKCSGGVDAHASTIAILNMLSSYPWAAKVVLSLGPFAVNVGEFWLVAQLFATNPLAKSAMLEVTKCIIAFRNLPYQYLQVEISLKSTALTHIPTAAYWCIKSMLACATELTSLLGMNYEYITATTEAWELSSLAHKVHIIHEHLKGLLLLSYQNTEEKKHDEYFLMLERIFDVTHLDNLKIIKLCSVPKTQVNVDVLRKKTLLLLISDLDITHEEVLVLTQIYRESRIQQDLQYEVVWVPVVDNLMMWNDSHQHRLEQPRSMMTWHMLQHPTLLIPATVYGGNDLNWIRSFTKLAADIAHHAGIQLEMVYVGKSGKYGNWELDAQQIGFVPALRAYLTTMHTPQHCNRLILPSISGGIPEVVCSECGRKMEIFFIQPTPVVRNTLGNEQISQDLGRPTKDAALREYCDKNCHQLLPIIAEKVHQEKVQQEKLKAVKARLNFEEALQHSESGIPSRRRDLRKGLRSRRTRSTSGNPEPRRGGSESTNKRVSERKTVFKRLEKGVFHRLGDKRKTKKCIKDPVEIHNIKQRDGESMKEFVRRYKLECRDVKGAPECMKISGFMHGITNPELIKQLHDKIPKSVEEILRVTTAFLTGEVAASNRERKKTFPSWKQQEAVQKQNFKKGGFRNQQRSERKQDRFTLLTKRPKEILALDKGKFKPPPPMITPVEKKNTSKFCEFHEEVGHTTDECMQLKRKGQTASNPDGTTMTKDSQTKDYLNFSPDSVIPFPPLEEEDGTEGLMIIEAQMGGHFVHRMYVDGGSSSKILHEHCFNRFSREVRNQMVPATTPLVGFSGEIIWPLGQISLLWNHRKAESKENPGSSVYSSRNAKIPVTGGTVTLRSNMIIPLECTMVSGPRTQQLVIDHVTEEKNQVAVHSEYPKQTIAIGSTLTEEGRKELCGLLRHNLDIFAWNPVDTNGVSRHIAEHRLNIREGDLPVRQKKRGQAPERNKAIYEEVENPVNAGIMKEVHYHSWLSNPVMVKKHDES</sequence>
<dbReference type="InterPro" id="IPR039299">
    <property type="entry name" value="SEOA"/>
</dbReference>
<reference evidence="4" key="1">
    <citation type="journal article" date="2019" name="Sci. Rep.">
        <title>Draft genome of Tanacetum cinerariifolium, the natural source of mosquito coil.</title>
        <authorList>
            <person name="Yamashiro T."/>
            <person name="Shiraishi A."/>
            <person name="Satake H."/>
            <person name="Nakayama K."/>
        </authorList>
    </citation>
    <scope>NUCLEOTIDE SEQUENCE</scope>
</reference>
<feature type="region of interest" description="Disordered" evidence="1">
    <location>
        <begin position="1520"/>
        <end position="1540"/>
    </location>
</feature>
<dbReference type="InterPro" id="IPR043502">
    <property type="entry name" value="DNA/RNA_pol_sf"/>
</dbReference>
<dbReference type="Gene3D" id="3.10.10.10">
    <property type="entry name" value="HIV Type 1 Reverse Transcriptase, subunit A, domain 1"/>
    <property type="match status" value="1"/>
</dbReference>
<feature type="compositionally biased region" description="Polar residues" evidence="1">
    <location>
        <begin position="1434"/>
        <end position="1444"/>
    </location>
</feature>
<dbReference type="Pfam" id="PF14576">
    <property type="entry name" value="SEO_N"/>
    <property type="match status" value="3"/>
</dbReference>
<name>A0A6L2NCN3_TANCI</name>
<gene>
    <name evidence="4" type="ORF">Tci_055235</name>
</gene>
<dbReference type="PANTHER" id="PTHR33232:SF12">
    <property type="entry name" value="PROTEIN SIEVE ELEMENT OCCLUSION B-LIKE"/>
    <property type="match status" value="1"/>
</dbReference>
<dbReference type="InterPro" id="IPR027942">
    <property type="entry name" value="SEO_N"/>
</dbReference>
<dbReference type="GO" id="GO:0010088">
    <property type="term" value="P:phloem development"/>
    <property type="evidence" value="ECO:0007669"/>
    <property type="project" value="InterPro"/>
</dbReference>